<reference evidence="1 2" key="1">
    <citation type="submission" date="2024-04" db="EMBL/GenBank/DDBJ databases">
        <title>Phyllosticta paracitricarpa is synonymous to the EU quarantine fungus P. citricarpa based on phylogenomic analyses.</title>
        <authorList>
            <consortium name="Lawrence Berkeley National Laboratory"/>
            <person name="Van Ingen-Buijs V.A."/>
            <person name="Van Westerhoven A.C."/>
            <person name="Haridas S."/>
            <person name="Skiadas P."/>
            <person name="Martin F."/>
            <person name="Groenewald J.Z."/>
            <person name="Crous P.W."/>
            <person name="Seidl M.F."/>
        </authorList>
    </citation>
    <scope>NUCLEOTIDE SEQUENCE [LARGE SCALE GENOMIC DNA]</scope>
    <source>
        <strain evidence="1 2">CBS 122670</strain>
    </source>
</reference>
<sequence length="245" mass="26974">MWFQCWAPWAPLLFWPCAKISIATPDLHDRANAHWERSLHVSSPPPRPALRRPLSLCVASLLPPVLLPILPLPSCLVFRCLLVLSCLILSCLVPSRPDSCPSVSCLADPLHLRRKSPPDHRRSPSDLCASSKFLRPRRLNVASIEPAPARSVSVAQWWLCYTSSSPLPTITSLQRQENAPDASPEALRTVPILARLCLSRSDPTRRLPSVRVPFPTVCLVGHFPLSPPARFGAPPCFGGGFVQEA</sequence>
<dbReference type="Proteomes" id="UP001365128">
    <property type="component" value="Unassembled WGS sequence"/>
</dbReference>
<evidence type="ECO:0000313" key="1">
    <source>
        <dbReference type="EMBL" id="KAK7551656.1"/>
    </source>
</evidence>
<evidence type="ECO:0000313" key="2">
    <source>
        <dbReference type="Proteomes" id="UP001365128"/>
    </source>
</evidence>
<name>A0ABR1MLY0_9PEZI</name>
<comment type="caution">
    <text evidence="1">The sequence shown here is derived from an EMBL/GenBank/DDBJ whole genome shotgun (WGS) entry which is preliminary data.</text>
</comment>
<gene>
    <name evidence="1" type="ORF">IWX46DRAFT_578913</name>
</gene>
<proteinExistence type="predicted"/>
<organism evidence="1 2">
    <name type="scientific">Phyllosticta citricarpa</name>
    <dbReference type="NCBI Taxonomy" id="55181"/>
    <lineage>
        <taxon>Eukaryota</taxon>
        <taxon>Fungi</taxon>
        <taxon>Dikarya</taxon>
        <taxon>Ascomycota</taxon>
        <taxon>Pezizomycotina</taxon>
        <taxon>Dothideomycetes</taxon>
        <taxon>Dothideomycetes incertae sedis</taxon>
        <taxon>Botryosphaeriales</taxon>
        <taxon>Phyllostictaceae</taxon>
        <taxon>Phyllosticta</taxon>
    </lineage>
</organism>
<keyword evidence="2" id="KW-1185">Reference proteome</keyword>
<accession>A0ABR1MLY0</accession>
<protein>
    <submittedName>
        <fullName evidence="1">Uncharacterized protein</fullName>
    </submittedName>
</protein>
<dbReference type="EMBL" id="JBBPDW010000006">
    <property type="protein sequence ID" value="KAK7551656.1"/>
    <property type="molecule type" value="Genomic_DNA"/>
</dbReference>